<dbReference type="GO" id="GO:0005524">
    <property type="term" value="F:ATP binding"/>
    <property type="evidence" value="ECO:0007669"/>
    <property type="project" value="UniProtKB-UniRule"/>
</dbReference>
<dbReference type="GO" id="GO:0005634">
    <property type="term" value="C:nucleus"/>
    <property type="evidence" value="ECO:0007669"/>
    <property type="project" value="UniProtKB-SubCell"/>
</dbReference>
<dbReference type="PANTHER" id="PTHR31602:SF42">
    <property type="entry name" value="GROWTH-REGULATING FACTOR 2"/>
    <property type="match status" value="1"/>
</dbReference>
<comment type="similarity">
    <text evidence="3">Belongs to the GRF family.</text>
</comment>
<keyword evidence="3" id="KW-0010">Activator</keyword>
<comment type="subcellular location">
    <subcellularLocation>
        <location evidence="3">Nucleus</location>
    </subcellularLocation>
</comment>
<keyword evidence="7" id="KW-1185">Reference proteome</keyword>
<evidence type="ECO:0000256" key="4">
    <source>
        <dbReference type="SAM" id="MobiDB-lite"/>
    </source>
</evidence>
<reference evidence="6" key="2">
    <citation type="submission" date="2023-05" db="EMBL/GenBank/DDBJ databases">
        <authorList>
            <person name="Schelkunov M.I."/>
        </authorList>
    </citation>
    <scope>NUCLEOTIDE SEQUENCE</scope>
    <source>
        <strain evidence="6">Hsosn_3</strain>
        <tissue evidence="6">Leaf</tissue>
    </source>
</reference>
<evidence type="ECO:0000256" key="1">
    <source>
        <dbReference type="ARBA" id="ARBA00023242"/>
    </source>
</evidence>
<evidence type="ECO:0000256" key="3">
    <source>
        <dbReference type="RuleBase" id="RU367127"/>
    </source>
</evidence>
<dbReference type="AlphaFoldDB" id="A0AAD8HZC7"/>
<dbReference type="PANTHER" id="PTHR31602">
    <property type="entry name" value="GROWTH-REGULATING FACTOR 5"/>
    <property type="match status" value="1"/>
</dbReference>
<keyword evidence="3" id="KW-0805">Transcription regulation</keyword>
<protein>
    <recommendedName>
        <fullName evidence="3">Growth-regulating factor</fullName>
    </recommendedName>
</protein>
<evidence type="ECO:0000313" key="6">
    <source>
        <dbReference type="EMBL" id="KAK1376282.1"/>
    </source>
</evidence>
<comment type="function">
    <text evidence="3">Transcription activator.</text>
</comment>
<comment type="caution">
    <text evidence="2">Lacks conserved residue(s) required for the propagation of feature annotation.</text>
</comment>
<feature type="domain" description="WRC" evidence="5">
    <location>
        <begin position="143"/>
        <end position="187"/>
    </location>
</feature>
<evidence type="ECO:0000256" key="2">
    <source>
        <dbReference type="PROSITE-ProRule" id="PRU01002"/>
    </source>
</evidence>
<dbReference type="GO" id="GO:0006351">
    <property type="term" value="P:DNA-templated transcription"/>
    <property type="evidence" value="ECO:0007669"/>
    <property type="project" value="UniProtKB-UniRule"/>
</dbReference>
<dbReference type="GO" id="GO:0032502">
    <property type="term" value="P:developmental process"/>
    <property type="evidence" value="ECO:0007669"/>
    <property type="project" value="InterPro"/>
</dbReference>
<keyword evidence="1 3" id="KW-0539">Nucleus</keyword>
<dbReference type="Proteomes" id="UP001237642">
    <property type="component" value="Unassembled WGS sequence"/>
</dbReference>
<evidence type="ECO:0000313" key="7">
    <source>
        <dbReference type="Proteomes" id="UP001237642"/>
    </source>
</evidence>
<accession>A0AAD8HZC7</accession>
<gene>
    <name evidence="6" type="ORF">POM88_032475</name>
</gene>
<dbReference type="InterPro" id="IPR014977">
    <property type="entry name" value="WRC_dom"/>
</dbReference>
<reference evidence="6" key="1">
    <citation type="submission" date="2023-02" db="EMBL/GenBank/DDBJ databases">
        <title>Genome of toxic invasive species Heracleum sosnowskyi carries increased number of genes despite the absence of recent whole-genome duplications.</title>
        <authorList>
            <person name="Schelkunov M."/>
            <person name="Shtratnikova V."/>
            <person name="Makarenko M."/>
            <person name="Klepikova A."/>
            <person name="Omelchenko D."/>
            <person name="Novikova G."/>
            <person name="Obukhova E."/>
            <person name="Bogdanov V."/>
            <person name="Penin A."/>
            <person name="Logacheva M."/>
        </authorList>
    </citation>
    <scope>NUCLEOTIDE SEQUENCE</scope>
    <source>
        <strain evidence="6">Hsosn_3</strain>
        <tissue evidence="6">Leaf</tissue>
    </source>
</reference>
<dbReference type="InterPro" id="IPR031137">
    <property type="entry name" value="GRF"/>
</dbReference>
<organism evidence="6 7">
    <name type="scientific">Heracleum sosnowskyi</name>
    <dbReference type="NCBI Taxonomy" id="360622"/>
    <lineage>
        <taxon>Eukaryota</taxon>
        <taxon>Viridiplantae</taxon>
        <taxon>Streptophyta</taxon>
        <taxon>Embryophyta</taxon>
        <taxon>Tracheophyta</taxon>
        <taxon>Spermatophyta</taxon>
        <taxon>Magnoliopsida</taxon>
        <taxon>eudicotyledons</taxon>
        <taxon>Gunneridae</taxon>
        <taxon>Pentapetalae</taxon>
        <taxon>asterids</taxon>
        <taxon>campanulids</taxon>
        <taxon>Apiales</taxon>
        <taxon>Apiaceae</taxon>
        <taxon>Apioideae</taxon>
        <taxon>apioid superclade</taxon>
        <taxon>Tordylieae</taxon>
        <taxon>Tordyliinae</taxon>
        <taxon>Heracleum</taxon>
    </lineage>
</organism>
<feature type="compositionally biased region" description="Basic and acidic residues" evidence="4">
    <location>
        <begin position="74"/>
        <end position="90"/>
    </location>
</feature>
<comment type="caution">
    <text evidence="6">The sequence shown here is derived from an EMBL/GenBank/DDBJ whole genome shotgun (WGS) entry which is preliminary data.</text>
</comment>
<feature type="compositionally biased region" description="Basic and acidic residues" evidence="4">
    <location>
        <begin position="99"/>
        <end position="108"/>
    </location>
</feature>
<dbReference type="Pfam" id="PF08879">
    <property type="entry name" value="WRC"/>
    <property type="match status" value="1"/>
</dbReference>
<dbReference type="EMBL" id="JAUIZM010000007">
    <property type="protein sequence ID" value="KAK1376282.1"/>
    <property type="molecule type" value="Genomic_DNA"/>
</dbReference>
<dbReference type="PROSITE" id="PS51667">
    <property type="entry name" value="WRC"/>
    <property type="match status" value="1"/>
</dbReference>
<comment type="domain">
    <text evidence="3">The QLQ domain and WRC domain may be involved in protein-protein interaction and DNA-binding, respectively.</text>
</comment>
<proteinExistence type="inferred from homology"/>
<keyword evidence="3" id="KW-0804">Transcription</keyword>
<sequence length="229" mass="24792">MHRGRSRKRVEASGVTIQSNLHTATCAKFPPPIPENHQNKNLFPSRSKGLTNTATTITASSANGKSKLTNTFVKTDESSSNRENSDHLDGVDAGLVTPNKEDFTNGDKHGGLVTPELSISVKNVVYSDTVNSKAVCKNRDITAEEPQRCKRTDGKSWRCSKEAIPQKKYCGSHINRGSKRCRSSSEAATAATLVTLKNDHTNLNTDLPILHAKCPPTVMDVDSSTSGSK</sequence>
<feature type="region of interest" description="Disordered" evidence="4">
    <location>
        <begin position="74"/>
        <end position="108"/>
    </location>
</feature>
<name>A0AAD8HZC7_9APIA</name>
<evidence type="ECO:0000259" key="5">
    <source>
        <dbReference type="PROSITE" id="PS51667"/>
    </source>
</evidence>